<dbReference type="EMBL" id="JARPXR010000011">
    <property type="protein sequence ID" value="MDT2584337.1"/>
    <property type="molecule type" value="Genomic_DNA"/>
</dbReference>
<comment type="caution">
    <text evidence="1">The sequence shown here is derived from an EMBL/GenBank/DDBJ whole genome shotgun (WGS) entry which is preliminary data.</text>
</comment>
<accession>A0AAJ2IVP7</accession>
<sequence length="119" mass="14296">MLENDDFKQTVAEWIYRGKVTIYDLPAEERREYYSTFYILAFRRLREHKQIEEYVKVMRLLWADWSYTKLYGSDSEAQGMGKKLFDAYWGVELEFKGDMQFEAVVQALKEQHPELFGEG</sequence>
<protein>
    <submittedName>
        <fullName evidence="1">Uncharacterized protein</fullName>
    </submittedName>
</protein>
<evidence type="ECO:0000313" key="1">
    <source>
        <dbReference type="EMBL" id="MDT2584337.1"/>
    </source>
</evidence>
<gene>
    <name evidence="1" type="ORF">P7D17_09520</name>
</gene>
<dbReference type="AlphaFoldDB" id="A0AAJ2IVP7"/>
<organism evidence="1 2">
    <name type="scientific">Lactococcus petauri</name>
    <dbReference type="NCBI Taxonomy" id="1940789"/>
    <lineage>
        <taxon>Bacteria</taxon>
        <taxon>Bacillati</taxon>
        <taxon>Bacillota</taxon>
        <taxon>Bacilli</taxon>
        <taxon>Lactobacillales</taxon>
        <taxon>Streptococcaceae</taxon>
        <taxon>Lactococcus</taxon>
    </lineage>
</organism>
<dbReference type="RefSeq" id="WP_207144583.1">
    <property type="nucleotide sequence ID" value="NZ_JAGYXE010000017.1"/>
</dbReference>
<evidence type="ECO:0000313" key="2">
    <source>
        <dbReference type="Proteomes" id="UP001262817"/>
    </source>
</evidence>
<name>A0AAJ2IVP7_9LACT</name>
<dbReference type="Proteomes" id="UP001262817">
    <property type="component" value="Unassembled WGS sequence"/>
</dbReference>
<reference evidence="1" key="1">
    <citation type="submission" date="2023-03" db="EMBL/GenBank/DDBJ databases">
        <authorList>
            <person name="Shen W."/>
            <person name="Cai J."/>
        </authorList>
    </citation>
    <scope>NUCLEOTIDE SEQUENCE</scope>
    <source>
        <strain evidence="1">P86-2</strain>
    </source>
</reference>
<proteinExistence type="predicted"/>